<evidence type="ECO:0000313" key="1">
    <source>
        <dbReference type="EMBL" id="PSR63998.1"/>
    </source>
</evidence>
<name>A0A2T2Z8A6_9NOCA</name>
<dbReference type="RefSeq" id="WP_063030239.1">
    <property type="nucleotide sequence ID" value="NZ_PYHS01000004.1"/>
</dbReference>
<sequence>MTPIPFAPGAVRAFLIAQPKFTAMVSADAITTRELPAPLTGACVTIRAPGNVGEDPLLRKPLVQVDVWAPKIEILGGTTDPEELTWDIAALAGELLARAKPQEFRGSGWNARWTDGPINMIDTKRGPDDPLYRATIRVELKMRAPRL</sequence>
<proteinExistence type="predicted"/>
<reference evidence="1 2" key="1">
    <citation type="submission" date="2018-02" db="EMBL/GenBank/DDBJ databases">
        <title>8 Nocardia nova and 1 Nocardia cyriacigeorgica strain used for evolution to TMP-SMX.</title>
        <authorList>
            <person name="Mehta H."/>
            <person name="Weng J."/>
            <person name="Shamoo Y."/>
        </authorList>
    </citation>
    <scope>NUCLEOTIDE SEQUENCE [LARGE SCALE GENOMIC DNA]</scope>
    <source>
        <strain evidence="1 2">ATCC 33727</strain>
    </source>
</reference>
<comment type="caution">
    <text evidence="1">The sequence shown here is derived from an EMBL/GenBank/DDBJ whole genome shotgun (WGS) entry which is preliminary data.</text>
</comment>
<dbReference type="AlphaFoldDB" id="A0A2T2Z8A6"/>
<protein>
    <recommendedName>
        <fullName evidence="3">DUF3168 domain-containing protein</fullName>
    </recommendedName>
</protein>
<dbReference type="EMBL" id="PYHS01000004">
    <property type="protein sequence ID" value="PSR63998.1"/>
    <property type="molecule type" value="Genomic_DNA"/>
</dbReference>
<dbReference type="Proteomes" id="UP000241647">
    <property type="component" value="Unassembled WGS sequence"/>
</dbReference>
<organism evidence="1 2">
    <name type="scientific">Nocardia nova</name>
    <dbReference type="NCBI Taxonomy" id="37330"/>
    <lineage>
        <taxon>Bacteria</taxon>
        <taxon>Bacillati</taxon>
        <taxon>Actinomycetota</taxon>
        <taxon>Actinomycetes</taxon>
        <taxon>Mycobacteriales</taxon>
        <taxon>Nocardiaceae</taxon>
        <taxon>Nocardia</taxon>
    </lineage>
</organism>
<gene>
    <name evidence="1" type="ORF">C8259_09120</name>
</gene>
<evidence type="ECO:0008006" key="3">
    <source>
        <dbReference type="Google" id="ProtNLM"/>
    </source>
</evidence>
<accession>A0A2T2Z8A6</accession>
<evidence type="ECO:0000313" key="2">
    <source>
        <dbReference type="Proteomes" id="UP000241647"/>
    </source>
</evidence>